<dbReference type="Pfam" id="PF04075">
    <property type="entry name" value="F420H2_quin_red"/>
    <property type="match status" value="1"/>
</dbReference>
<accession>A0ABN3UKJ2</accession>
<evidence type="ECO:0000313" key="3">
    <source>
        <dbReference type="EMBL" id="GAA2734654.1"/>
    </source>
</evidence>
<dbReference type="PANTHER" id="PTHR39428:SF3">
    <property type="entry name" value="DEAZAFLAVIN-DEPENDENT NITROREDUCTASE"/>
    <property type="match status" value="1"/>
</dbReference>
<comment type="caution">
    <text evidence="3">The sequence shown here is derived from an EMBL/GenBank/DDBJ whole genome shotgun (WGS) entry which is preliminary data.</text>
</comment>
<dbReference type="Proteomes" id="UP001501842">
    <property type="component" value="Unassembled WGS sequence"/>
</dbReference>
<dbReference type="PANTHER" id="PTHR39428">
    <property type="entry name" value="F420H(2)-DEPENDENT QUINONE REDUCTASE RV1261C"/>
    <property type="match status" value="1"/>
</dbReference>
<dbReference type="InterPro" id="IPR012349">
    <property type="entry name" value="Split_barrel_FMN-bd"/>
</dbReference>
<keyword evidence="4" id="KW-1185">Reference proteome</keyword>
<organism evidence="3 4">
    <name type="scientific">Actinocorallia aurantiaca</name>
    <dbReference type="NCBI Taxonomy" id="46204"/>
    <lineage>
        <taxon>Bacteria</taxon>
        <taxon>Bacillati</taxon>
        <taxon>Actinomycetota</taxon>
        <taxon>Actinomycetes</taxon>
        <taxon>Streptosporangiales</taxon>
        <taxon>Thermomonosporaceae</taxon>
        <taxon>Actinocorallia</taxon>
    </lineage>
</organism>
<protein>
    <submittedName>
        <fullName evidence="3">Nitroreductase family deazaflavin-dependent oxidoreductase</fullName>
    </submittedName>
</protein>
<evidence type="ECO:0000256" key="1">
    <source>
        <dbReference type="ARBA" id="ARBA00008710"/>
    </source>
</evidence>
<reference evidence="3 4" key="1">
    <citation type="journal article" date="2019" name="Int. J. Syst. Evol. Microbiol.">
        <title>The Global Catalogue of Microorganisms (GCM) 10K type strain sequencing project: providing services to taxonomists for standard genome sequencing and annotation.</title>
        <authorList>
            <consortium name="The Broad Institute Genomics Platform"/>
            <consortium name="The Broad Institute Genome Sequencing Center for Infectious Disease"/>
            <person name="Wu L."/>
            <person name="Ma J."/>
        </authorList>
    </citation>
    <scope>NUCLEOTIDE SEQUENCE [LARGE SCALE GENOMIC DNA]</scope>
    <source>
        <strain evidence="3 4">JCM 8201</strain>
    </source>
</reference>
<dbReference type="SUPFAM" id="SSF50475">
    <property type="entry name" value="FMN-binding split barrel"/>
    <property type="match status" value="1"/>
</dbReference>
<gene>
    <name evidence="3" type="ORF">GCM10010439_57540</name>
</gene>
<dbReference type="InterPro" id="IPR004378">
    <property type="entry name" value="F420H2_quin_Rdtase"/>
</dbReference>
<evidence type="ECO:0000313" key="4">
    <source>
        <dbReference type="Proteomes" id="UP001501842"/>
    </source>
</evidence>
<dbReference type="EMBL" id="BAAATZ010000029">
    <property type="protein sequence ID" value="GAA2734654.1"/>
    <property type="molecule type" value="Genomic_DNA"/>
</dbReference>
<dbReference type="Gene3D" id="2.30.110.10">
    <property type="entry name" value="Electron Transport, Fmn-binding Protein, Chain A"/>
    <property type="match status" value="1"/>
</dbReference>
<comment type="similarity">
    <text evidence="1">Belongs to the F420H(2)-dependent quinone reductase family.</text>
</comment>
<dbReference type="NCBIfam" id="TIGR00026">
    <property type="entry name" value="hi_GC_TIGR00026"/>
    <property type="match status" value="1"/>
</dbReference>
<dbReference type="RefSeq" id="WP_344454882.1">
    <property type="nucleotide sequence ID" value="NZ_BAAATZ010000029.1"/>
</dbReference>
<evidence type="ECO:0000256" key="2">
    <source>
        <dbReference type="ARBA" id="ARBA00049106"/>
    </source>
</evidence>
<sequence>MSSQASAPRGIDSPMVPRILRVMSQANVFVYRATGGRIGGKWRVGSAFPRGVPVCLVTTTGRRTGQPRTLPLLFLPDGDRVILVASQGGLPKNPLWYLNIKANPDVTVQVGKRERKMRARTASPQERAELWPKLVAMYADFDSYQARTEREIPVVICEPAPGGSS</sequence>
<proteinExistence type="inferred from homology"/>
<comment type="catalytic activity">
    <reaction evidence="2">
        <text>oxidized coenzyme F420-(gamma-L-Glu)(n) + a quinol + H(+) = reduced coenzyme F420-(gamma-L-Glu)(n) + a quinone</text>
        <dbReference type="Rhea" id="RHEA:39663"/>
        <dbReference type="Rhea" id="RHEA-COMP:12939"/>
        <dbReference type="Rhea" id="RHEA-COMP:14378"/>
        <dbReference type="ChEBI" id="CHEBI:15378"/>
        <dbReference type="ChEBI" id="CHEBI:24646"/>
        <dbReference type="ChEBI" id="CHEBI:132124"/>
        <dbReference type="ChEBI" id="CHEBI:133980"/>
        <dbReference type="ChEBI" id="CHEBI:139511"/>
    </reaction>
</comment>
<name>A0ABN3UKJ2_9ACTN</name>